<dbReference type="InterPro" id="IPR001867">
    <property type="entry name" value="OmpR/PhoB-type_DNA-bd"/>
</dbReference>
<dbReference type="InterPro" id="IPR005158">
    <property type="entry name" value="BTAD"/>
</dbReference>
<dbReference type="InterPro" id="IPR001387">
    <property type="entry name" value="Cro/C1-type_HTH"/>
</dbReference>
<dbReference type="KEGG" id="kal:KALB_3093"/>
<keyword evidence="4" id="KW-0804">Transcription</keyword>
<dbReference type="Pfam" id="PF03704">
    <property type="entry name" value="BTAD"/>
    <property type="match status" value="1"/>
</dbReference>
<evidence type="ECO:0000259" key="6">
    <source>
        <dbReference type="PROSITE" id="PS50943"/>
    </source>
</evidence>
<accession>W5W7D3</accession>
<dbReference type="Pfam" id="PF00486">
    <property type="entry name" value="Trans_reg_C"/>
    <property type="match status" value="1"/>
</dbReference>
<dbReference type="GO" id="GO:0000160">
    <property type="term" value="P:phosphorelay signal transduction system"/>
    <property type="evidence" value="ECO:0007669"/>
    <property type="project" value="InterPro"/>
</dbReference>
<dbReference type="Proteomes" id="UP000019225">
    <property type="component" value="Chromosome"/>
</dbReference>
<feature type="domain" description="HTH cro/C1-type" evidence="6">
    <location>
        <begin position="8"/>
        <end position="63"/>
    </location>
</feature>
<sequence length="973" mass="105246">MGALGELVRAGRLRAGLTQQELADRAGVSVRSVRAIERGQASRPQPDSLHRIAVVLGVRLPDQHRPSGDVEILVLGPLALRRHGVQLPLGPPAQRALLGLLALRPNEVLSRDEVVDVLWGHRPPTSWANLVHTYLARIRKLISETEPVILSRGTGYSLIAEERHLDLLRFEVLATKHTRLGEALDCWRGPVLADLPGVLRNHPAAISAGNRRLDLVLEHSEDLIGSGRGAEAVRYLEALLPEQPLHEGVHARLVTALAAAGKQAAAHLLYTTIRERLSENLGVEPGSELRRAHSRLVTGSGHLPPDELPPDAEHFTGRADPLHRLDIGSGLTVITGPGGVGKSALAAHWGHRARESFPDGTVYLDLHGDGPQSPLPAAAALTQLLRSLGVSGERVPGSPTRRAARFQSLVDGRRLLLVLDNASTSEQIRPLLPASPTCRVIVTSRERLPELTGADRIELDLLSEQESVLLLGRDRAELASRCPRLPLTLRLAAVTPLPGSRPLSTAAVLSRAYQNLTPLPARAFRLLGAHRGPSFDVHAIAALADTDLDSAHQLLSTLVSSRLVEPFGDNRFRMHDLVRRFAGDLSDGEAGAARLRLAAHYRQTAIAATAEFPWRVTTSGSPRFADKEAALAWLEAERANLVLTPQPDPAEWATVLWRYLAGSGHHEDARALYSQALSTARNTGDRLGEATVLGNLGLDHWRLGRYREALEVLQQTLAVYRELGEPAREARTRWGIGLLMTHLGQYREALAQSRIALQLARRTGNRPVAGLVLCAISSLCRALDRGADSLSAAREAVIAAQAAGDRIVEVYALRCLGLAQWQSGHRQAAGSALRQSLALAVRAGDRIAEGYVRWALGLVHWLAGRFTDARAHARRALDLAEQLGVQALAAHSLWALGLIETDPSLVARALDRARRTGDRDVEGHALWAAGKVSWRLGRTREATGRLGEALAFARSAGAVRLEGQVLEALAEIG</sequence>
<dbReference type="SMART" id="SM01043">
    <property type="entry name" value="BTAD"/>
    <property type="match status" value="1"/>
</dbReference>
<name>W5W7D3_9PSEU</name>
<feature type="domain" description="OmpR/PhoB-type" evidence="7">
    <location>
        <begin position="61"/>
        <end position="160"/>
    </location>
</feature>
<evidence type="ECO:0000256" key="1">
    <source>
        <dbReference type="ARBA" id="ARBA00005820"/>
    </source>
</evidence>
<organism evidence="8 9">
    <name type="scientific">Kutzneria albida DSM 43870</name>
    <dbReference type="NCBI Taxonomy" id="1449976"/>
    <lineage>
        <taxon>Bacteria</taxon>
        <taxon>Bacillati</taxon>
        <taxon>Actinomycetota</taxon>
        <taxon>Actinomycetes</taxon>
        <taxon>Pseudonocardiales</taxon>
        <taxon>Pseudonocardiaceae</taxon>
        <taxon>Kutzneria</taxon>
    </lineage>
</organism>
<dbReference type="InterPro" id="IPR019734">
    <property type="entry name" value="TPR_rpt"/>
</dbReference>
<dbReference type="HOGENOM" id="CLU_004665_2_0_11"/>
<evidence type="ECO:0000313" key="9">
    <source>
        <dbReference type="Proteomes" id="UP000019225"/>
    </source>
</evidence>
<dbReference type="SUPFAM" id="SSF46894">
    <property type="entry name" value="C-terminal effector domain of the bipartite response regulators"/>
    <property type="match status" value="1"/>
</dbReference>
<dbReference type="SUPFAM" id="SSF48452">
    <property type="entry name" value="TPR-like"/>
    <property type="match status" value="3"/>
</dbReference>
<dbReference type="InterPro" id="IPR011990">
    <property type="entry name" value="TPR-like_helical_dom_sf"/>
</dbReference>
<dbReference type="EMBL" id="CP007155">
    <property type="protein sequence ID" value="AHH96461.1"/>
    <property type="molecule type" value="Genomic_DNA"/>
</dbReference>
<evidence type="ECO:0000256" key="4">
    <source>
        <dbReference type="ARBA" id="ARBA00023163"/>
    </source>
</evidence>
<dbReference type="GO" id="GO:0006355">
    <property type="term" value="P:regulation of DNA-templated transcription"/>
    <property type="evidence" value="ECO:0007669"/>
    <property type="project" value="InterPro"/>
</dbReference>
<evidence type="ECO:0000313" key="8">
    <source>
        <dbReference type="EMBL" id="AHH96461.1"/>
    </source>
</evidence>
<dbReference type="PROSITE" id="PS50943">
    <property type="entry name" value="HTH_CROC1"/>
    <property type="match status" value="1"/>
</dbReference>
<dbReference type="PANTHER" id="PTHR35807">
    <property type="entry name" value="TRANSCRIPTIONAL REGULATOR REDD-RELATED"/>
    <property type="match status" value="1"/>
</dbReference>
<dbReference type="eggNOG" id="COG3903">
    <property type="taxonomic scope" value="Bacteria"/>
</dbReference>
<dbReference type="Pfam" id="PF13424">
    <property type="entry name" value="TPR_12"/>
    <property type="match status" value="1"/>
</dbReference>
<dbReference type="SUPFAM" id="SSF47413">
    <property type="entry name" value="lambda repressor-like DNA-binding domains"/>
    <property type="match status" value="1"/>
</dbReference>
<dbReference type="SMART" id="SM00028">
    <property type="entry name" value="TPR"/>
    <property type="match status" value="3"/>
</dbReference>
<protein>
    <submittedName>
        <fullName evidence="8">Uncharacterized protein</fullName>
    </submittedName>
</protein>
<keyword evidence="2" id="KW-0805">Transcription regulation</keyword>
<feature type="DNA-binding region" description="OmpR/PhoB-type" evidence="5">
    <location>
        <begin position="61"/>
        <end position="160"/>
    </location>
</feature>
<gene>
    <name evidence="8" type="ORF">KALB_3093</name>
</gene>
<dbReference type="SMART" id="SM00862">
    <property type="entry name" value="Trans_reg_C"/>
    <property type="match status" value="1"/>
</dbReference>
<comment type="similarity">
    <text evidence="1">Belongs to the AfsR/DnrI/RedD regulatory family.</text>
</comment>
<dbReference type="PATRIC" id="fig|1449976.3.peg.3107"/>
<dbReference type="eggNOG" id="COG3629">
    <property type="taxonomic scope" value="Bacteria"/>
</dbReference>
<evidence type="ECO:0000256" key="3">
    <source>
        <dbReference type="ARBA" id="ARBA00023125"/>
    </source>
</evidence>
<keyword evidence="9" id="KW-1185">Reference proteome</keyword>
<dbReference type="InterPro" id="IPR036388">
    <property type="entry name" value="WH-like_DNA-bd_sf"/>
</dbReference>
<dbReference type="OrthoDB" id="4507225at2"/>
<dbReference type="STRING" id="1449976.KALB_3093"/>
<dbReference type="PROSITE" id="PS51755">
    <property type="entry name" value="OMPR_PHOB"/>
    <property type="match status" value="1"/>
</dbReference>
<dbReference type="Pfam" id="PF01381">
    <property type="entry name" value="HTH_3"/>
    <property type="match status" value="1"/>
</dbReference>
<evidence type="ECO:0000256" key="2">
    <source>
        <dbReference type="ARBA" id="ARBA00023015"/>
    </source>
</evidence>
<dbReference type="Gene3D" id="1.10.10.10">
    <property type="entry name" value="Winged helix-like DNA-binding domain superfamily/Winged helix DNA-binding domain"/>
    <property type="match status" value="1"/>
</dbReference>
<reference evidence="8 9" key="1">
    <citation type="journal article" date="2014" name="BMC Genomics">
        <title>Complete genome sequence of producer of the glycopeptide antibiotic Aculeximycin Kutzneria albida DSM 43870T, a representative of minor genus of Pseudonocardiaceae.</title>
        <authorList>
            <person name="Rebets Y."/>
            <person name="Tokovenko B."/>
            <person name="Lushchyk I."/>
            <person name="Ruckert C."/>
            <person name="Zaburannyi N."/>
            <person name="Bechthold A."/>
            <person name="Kalinowski J."/>
            <person name="Luzhetskyy A."/>
        </authorList>
    </citation>
    <scope>NUCLEOTIDE SEQUENCE [LARGE SCALE GENOMIC DNA]</scope>
    <source>
        <strain evidence="8">DSM 43870</strain>
    </source>
</reference>
<dbReference type="SUPFAM" id="SSF52540">
    <property type="entry name" value="P-loop containing nucleoside triphosphate hydrolases"/>
    <property type="match status" value="1"/>
</dbReference>
<proteinExistence type="inferred from homology"/>
<evidence type="ECO:0000256" key="5">
    <source>
        <dbReference type="PROSITE-ProRule" id="PRU01091"/>
    </source>
</evidence>
<dbReference type="InterPro" id="IPR051677">
    <property type="entry name" value="AfsR-DnrI-RedD_regulator"/>
</dbReference>
<dbReference type="GO" id="GO:0003677">
    <property type="term" value="F:DNA binding"/>
    <property type="evidence" value="ECO:0007669"/>
    <property type="project" value="UniProtKB-UniRule"/>
</dbReference>
<dbReference type="InterPro" id="IPR027417">
    <property type="entry name" value="P-loop_NTPase"/>
</dbReference>
<dbReference type="CDD" id="cd00093">
    <property type="entry name" value="HTH_XRE"/>
    <property type="match status" value="1"/>
</dbReference>
<dbReference type="Gene3D" id="1.25.40.10">
    <property type="entry name" value="Tetratricopeptide repeat domain"/>
    <property type="match status" value="3"/>
</dbReference>
<dbReference type="PANTHER" id="PTHR35807:SF1">
    <property type="entry name" value="TRANSCRIPTIONAL REGULATOR REDD"/>
    <property type="match status" value="1"/>
</dbReference>
<dbReference type="Gene3D" id="1.10.260.40">
    <property type="entry name" value="lambda repressor-like DNA-binding domains"/>
    <property type="match status" value="1"/>
</dbReference>
<dbReference type="AlphaFoldDB" id="W5W7D3"/>
<evidence type="ECO:0000259" key="7">
    <source>
        <dbReference type="PROSITE" id="PS51755"/>
    </source>
</evidence>
<keyword evidence="3 5" id="KW-0238">DNA-binding</keyword>
<dbReference type="SMART" id="SM00530">
    <property type="entry name" value="HTH_XRE"/>
    <property type="match status" value="1"/>
</dbReference>
<dbReference type="RefSeq" id="WP_035968117.1">
    <property type="nucleotide sequence ID" value="NZ_CP007155.1"/>
</dbReference>
<dbReference type="InterPro" id="IPR010982">
    <property type="entry name" value="Lambda_DNA-bd_dom_sf"/>
</dbReference>
<dbReference type="InterPro" id="IPR016032">
    <property type="entry name" value="Sig_transdc_resp-reg_C-effctor"/>
</dbReference>